<evidence type="ECO:0000313" key="1">
    <source>
        <dbReference type="EMBL" id="EIG29610.1"/>
    </source>
</evidence>
<dbReference type="InterPro" id="IPR052517">
    <property type="entry name" value="GlcG_carb_metab_protein"/>
</dbReference>
<dbReference type="SUPFAM" id="SSF143744">
    <property type="entry name" value="GlcG-like"/>
    <property type="match status" value="1"/>
</dbReference>
<sequence>MIRVLVFLPDGVKNTVAAETTKPKPIQGRLKTCLMVFRRPLLFPPTGIQSKVQYLSLIQYKETVMRGIKSVALLCTLALGAPAFSAGLTKTLPGDLTTAQAQAVVQASMKKAREIRVPMNIAVMDAGGNLKAFARMDDAFIGSIDIAQKKAKTARYFNMSTRDLGKASQPGSELYGIEVTNDGLVIFPGGVLLVDKNGVIVGSVGVSGGSVDEDESVAKAGAAVLSGR</sequence>
<comment type="caution">
    <text evidence="1">The sequence shown here is derived from an EMBL/GenBank/DDBJ whole genome shotgun (WGS) entry which is preliminary data.</text>
</comment>
<protein>
    <submittedName>
        <fullName evidence="1">PF03928 domain protein</fullName>
    </submittedName>
</protein>
<dbReference type="PANTHER" id="PTHR34309:SF1">
    <property type="entry name" value="PROTEIN GLCG"/>
    <property type="match status" value="1"/>
</dbReference>
<dbReference type="Gene3D" id="3.30.450.150">
    <property type="entry name" value="Haem-degrading domain"/>
    <property type="match status" value="1"/>
</dbReference>
<reference evidence="1 2" key="1">
    <citation type="submission" date="2012-04" db="EMBL/GenBank/DDBJ databases">
        <authorList>
            <person name="Harkins D.M."/>
            <person name="Madupu R."/>
            <person name="Durkin A.S."/>
            <person name="Torralba M."/>
            <person name="Methe B."/>
            <person name="Sutton G.G."/>
            <person name="Nelson K.E."/>
        </authorList>
    </citation>
    <scope>NUCLEOTIDE SEQUENCE [LARGE SCALE GENOMIC DNA]</scope>
    <source>
        <strain evidence="1 2">VK64</strain>
    </source>
</reference>
<name>I2NUU9_NEISI</name>
<dbReference type="Proteomes" id="UP000004473">
    <property type="component" value="Unassembled WGS sequence"/>
</dbReference>
<evidence type="ECO:0000313" key="2">
    <source>
        <dbReference type="Proteomes" id="UP000004473"/>
    </source>
</evidence>
<proteinExistence type="predicted"/>
<dbReference type="Pfam" id="PF03928">
    <property type="entry name" value="HbpS-like"/>
    <property type="match status" value="1"/>
</dbReference>
<accession>I2NUU9</accession>
<dbReference type="PANTHER" id="PTHR34309">
    <property type="entry name" value="SLR1406 PROTEIN"/>
    <property type="match status" value="1"/>
</dbReference>
<dbReference type="InterPro" id="IPR005624">
    <property type="entry name" value="PduO/GlcC-like"/>
</dbReference>
<organism evidence="1 2">
    <name type="scientific">Neisseria sicca VK64</name>
    <dbReference type="NCBI Taxonomy" id="1095748"/>
    <lineage>
        <taxon>Bacteria</taxon>
        <taxon>Pseudomonadati</taxon>
        <taxon>Pseudomonadota</taxon>
        <taxon>Betaproteobacteria</taxon>
        <taxon>Neisseriales</taxon>
        <taxon>Neisseriaceae</taxon>
        <taxon>Neisseria</taxon>
    </lineage>
</organism>
<dbReference type="InterPro" id="IPR038084">
    <property type="entry name" value="PduO/GlcC-like_sf"/>
</dbReference>
<dbReference type="AlphaFoldDB" id="I2NUU9"/>
<gene>
    <name evidence="1" type="ORF">HMPREF1051_1868</name>
</gene>
<dbReference type="EMBL" id="AJMT01000059">
    <property type="protein sequence ID" value="EIG29610.1"/>
    <property type="molecule type" value="Genomic_DNA"/>
</dbReference>
<dbReference type="PATRIC" id="fig|1095748.3.peg.787"/>